<dbReference type="PANTHER" id="PTHR42648">
    <property type="entry name" value="TRANSPOSASE, PUTATIVE-RELATED"/>
    <property type="match status" value="1"/>
</dbReference>
<keyword evidence="8" id="KW-0239">DNA-directed DNA polymerase</keyword>
<keyword evidence="6" id="KW-0229">DNA integration</keyword>
<dbReference type="GO" id="GO:0003676">
    <property type="term" value="F:nucleic acid binding"/>
    <property type="evidence" value="ECO:0007669"/>
    <property type="project" value="InterPro"/>
</dbReference>
<keyword evidence="3" id="KW-0255">Endonuclease</keyword>
<evidence type="ECO:0000259" key="10">
    <source>
        <dbReference type="PROSITE" id="PS50994"/>
    </source>
</evidence>
<evidence type="ECO:0000256" key="8">
    <source>
        <dbReference type="ARBA" id="ARBA00022932"/>
    </source>
</evidence>
<dbReference type="SUPFAM" id="SSF53098">
    <property type="entry name" value="Ribonuclease H-like"/>
    <property type="match status" value="1"/>
</dbReference>
<feature type="domain" description="Integrase catalytic" evidence="10">
    <location>
        <begin position="360"/>
        <end position="455"/>
    </location>
</feature>
<dbReference type="InterPro" id="IPR036397">
    <property type="entry name" value="RNaseH_sf"/>
</dbReference>
<dbReference type="InterPro" id="IPR012337">
    <property type="entry name" value="RNaseH-like_sf"/>
</dbReference>
<dbReference type="PROSITE" id="PS50994">
    <property type="entry name" value="INTEGRASE"/>
    <property type="match status" value="1"/>
</dbReference>
<dbReference type="GO" id="GO:0004519">
    <property type="term" value="F:endonuclease activity"/>
    <property type="evidence" value="ECO:0007669"/>
    <property type="project" value="UniProtKB-KW"/>
</dbReference>
<keyword evidence="12" id="KW-1185">Reference proteome</keyword>
<keyword evidence="1" id="KW-0540">Nuclease</keyword>
<dbReference type="GO" id="GO:0003887">
    <property type="term" value="F:DNA-directed DNA polymerase activity"/>
    <property type="evidence" value="ECO:0007669"/>
    <property type="project" value="UniProtKB-KW"/>
</dbReference>
<evidence type="ECO:0000256" key="4">
    <source>
        <dbReference type="ARBA" id="ARBA00022801"/>
    </source>
</evidence>
<dbReference type="GO" id="GO:0046872">
    <property type="term" value="F:metal ion binding"/>
    <property type="evidence" value="ECO:0007669"/>
    <property type="project" value="UniProtKB-KW"/>
</dbReference>
<sequence>MIKNLEKVFERKSILSRLYVRKKLLTLKYKQGTELQKIFVEFDCLICDLESTGTTIEEDDKVCHLLLTMTDTFGTVITVLETSNDKLTVDFVKAKLLDAELKLKNNETVSEESSFYTKQDNKKPRCSFCGLEGHLVSNCFRKNNNYRVNSSKGRFFRGNNYSRGRRTGNNTQSKHNIHAKVAEDEVSFITALSAEDLKNDDNQISFIIDSGASQNMCSGKYEQFISNIVEIETVGIKIANGRIMNSCKKGMLKVYYNEIPINIDVLILNNLEYNQLSVIKLNNLGFTVVFKENTAEIRKNHFKLICCKHKSNLFVANFHLNKVKSHFSVVYLMTRKCESESHLINHIEKLAAEGRRVSRIIMDMGGEMSSKMFKNYCVQHGIVQEFTARYTPQQNSIAEQFNRTILDKVRAMFVETNLPKSMWGEAVRTAVYQLNRTPSRAIELQVPAEIYLNRLDLSKLKVFGSKVWYNLPKKSKLEPRASKGVMVGYSGAGYRIWNPLTNQIKISRDVVFDESQYKYSSEILSNNQNTEEILPSQDELEILEETIYEDSRVKTLRNITESNSQDEEPVNVQTTKTSFFNREIKPPSKFKDYELYYAYCLVTSTPVLMKKQWRVMNGSRQSKQNLNVSKKWTPGLKPQRYLIINKS</sequence>
<evidence type="ECO:0000256" key="6">
    <source>
        <dbReference type="ARBA" id="ARBA00022908"/>
    </source>
</evidence>
<name>A0A9N9SVB5_DIABA</name>
<dbReference type="Pfam" id="PF25597">
    <property type="entry name" value="SH3_retrovirus"/>
    <property type="match status" value="1"/>
</dbReference>
<dbReference type="InterPro" id="IPR039537">
    <property type="entry name" value="Retrotran_Ty1/copia-like"/>
</dbReference>
<evidence type="ECO:0000256" key="1">
    <source>
        <dbReference type="ARBA" id="ARBA00022722"/>
    </source>
</evidence>
<dbReference type="Gene3D" id="3.30.420.10">
    <property type="entry name" value="Ribonuclease H-like superfamily/Ribonuclease H"/>
    <property type="match status" value="1"/>
</dbReference>
<dbReference type="GO" id="GO:0006310">
    <property type="term" value="P:DNA recombination"/>
    <property type="evidence" value="ECO:0007669"/>
    <property type="project" value="UniProtKB-KW"/>
</dbReference>
<accession>A0A9N9SVB5</accession>
<keyword evidence="9" id="KW-0233">DNA recombination</keyword>
<keyword evidence="4" id="KW-0378">Hydrolase</keyword>
<protein>
    <recommendedName>
        <fullName evidence="10">Integrase catalytic domain-containing protein</fullName>
    </recommendedName>
</protein>
<organism evidence="11 12">
    <name type="scientific">Diabrotica balteata</name>
    <name type="common">Banded cucumber beetle</name>
    <dbReference type="NCBI Taxonomy" id="107213"/>
    <lineage>
        <taxon>Eukaryota</taxon>
        <taxon>Metazoa</taxon>
        <taxon>Ecdysozoa</taxon>
        <taxon>Arthropoda</taxon>
        <taxon>Hexapoda</taxon>
        <taxon>Insecta</taxon>
        <taxon>Pterygota</taxon>
        <taxon>Neoptera</taxon>
        <taxon>Endopterygota</taxon>
        <taxon>Coleoptera</taxon>
        <taxon>Polyphaga</taxon>
        <taxon>Cucujiformia</taxon>
        <taxon>Chrysomeloidea</taxon>
        <taxon>Chrysomelidae</taxon>
        <taxon>Galerucinae</taxon>
        <taxon>Diabroticina</taxon>
        <taxon>Diabroticites</taxon>
        <taxon>Diabrotica</taxon>
    </lineage>
</organism>
<dbReference type="Proteomes" id="UP001153709">
    <property type="component" value="Chromosome 2"/>
</dbReference>
<keyword evidence="7" id="KW-0695">RNA-directed DNA polymerase</keyword>
<proteinExistence type="predicted"/>
<gene>
    <name evidence="11" type="ORF">DIABBA_LOCUS3868</name>
</gene>
<dbReference type="OrthoDB" id="6776856at2759"/>
<keyword evidence="2" id="KW-0479">Metal-binding</keyword>
<keyword evidence="8" id="KW-0808">Transferase</keyword>
<dbReference type="EMBL" id="OU898277">
    <property type="protein sequence ID" value="CAG9830139.1"/>
    <property type="molecule type" value="Genomic_DNA"/>
</dbReference>
<dbReference type="InterPro" id="IPR001584">
    <property type="entry name" value="Integrase_cat-core"/>
</dbReference>
<evidence type="ECO:0000256" key="9">
    <source>
        <dbReference type="ARBA" id="ARBA00023172"/>
    </source>
</evidence>
<dbReference type="GO" id="GO:0003964">
    <property type="term" value="F:RNA-directed DNA polymerase activity"/>
    <property type="evidence" value="ECO:0007669"/>
    <property type="project" value="UniProtKB-KW"/>
</dbReference>
<keyword evidence="8" id="KW-0548">Nucleotidyltransferase</keyword>
<reference evidence="11" key="1">
    <citation type="submission" date="2022-01" db="EMBL/GenBank/DDBJ databases">
        <authorList>
            <person name="King R."/>
        </authorList>
    </citation>
    <scope>NUCLEOTIDE SEQUENCE</scope>
</reference>
<dbReference type="GO" id="GO:0015074">
    <property type="term" value="P:DNA integration"/>
    <property type="evidence" value="ECO:0007669"/>
    <property type="project" value="UniProtKB-KW"/>
</dbReference>
<keyword evidence="5" id="KW-0460">Magnesium</keyword>
<evidence type="ECO:0000256" key="7">
    <source>
        <dbReference type="ARBA" id="ARBA00022918"/>
    </source>
</evidence>
<dbReference type="InterPro" id="IPR057670">
    <property type="entry name" value="SH3_retrovirus"/>
</dbReference>
<dbReference type="Pfam" id="PF14223">
    <property type="entry name" value="Retrotran_gag_2"/>
    <property type="match status" value="1"/>
</dbReference>
<evidence type="ECO:0000313" key="12">
    <source>
        <dbReference type="Proteomes" id="UP001153709"/>
    </source>
</evidence>
<evidence type="ECO:0000313" key="11">
    <source>
        <dbReference type="EMBL" id="CAG9830139.1"/>
    </source>
</evidence>
<dbReference type="GO" id="GO:0016787">
    <property type="term" value="F:hydrolase activity"/>
    <property type="evidence" value="ECO:0007669"/>
    <property type="project" value="UniProtKB-KW"/>
</dbReference>
<dbReference type="AlphaFoldDB" id="A0A9N9SVB5"/>
<dbReference type="PANTHER" id="PTHR42648:SF11">
    <property type="entry name" value="TRANSPOSON TY4-P GAG-POL POLYPROTEIN"/>
    <property type="match status" value="1"/>
</dbReference>
<evidence type="ECO:0000256" key="5">
    <source>
        <dbReference type="ARBA" id="ARBA00022842"/>
    </source>
</evidence>
<evidence type="ECO:0000256" key="2">
    <source>
        <dbReference type="ARBA" id="ARBA00022723"/>
    </source>
</evidence>
<evidence type="ECO:0000256" key="3">
    <source>
        <dbReference type="ARBA" id="ARBA00022759"/>
    </source>
</evidence>